<organism evidence="5 6">
    <name type="scientific">Kingdonia uniflora</name>
    <dbReference type="NCBI Taxonomy" id="39325"/>
    <lineage>
        <taxon>Eukaryota</taxon>
        <taxon>Viridiplantae</taxon>
        <taxon>Streptophyta</taxon>
        <taxon>Embryophyta</taxon>
        <taxon>Tracheophyta</taxon>
        <taxon>Spermatophyta</taxon>
        <taxon>Magnoliopsida</taxon>
        <taxon>Ranunculales</taxon>
        <taxon>Circaeasteraceae</taxon>
        <taxon>Kingdonia</taxon>
    </lineage>
</organism>
<feature type="modified residue" description="4-aspartylphosphate" evidence="1">
    <location>
        <position position="411"/>
    </location>
</feature>
<dbReference type="GO" id="GO:0038199">
    <property type="term" value="F:ethylene receptor activity"/>
    <property type="evidence" value="ECO:0007669"/>
    <property type="project" value="TreeGrafter"/>
</dbReference>
<dbReference type="GO" id="GO:0005524">
    <property type="term" value="F:ATP binding"/>
    <property type="evidence" value="ECO:0007669"/>
    <property type="project" value="UniProtKB-KW"/>
</dbReference>
<dbReference type="Pfam" id="PF00072">
    <property type="entry name" value="Response_reg"/>
    <property type="match status" value="1"/>
</dbReference>
<dbReference type="PROSITE" id="PS50110">
    <property type="entry name" value="RESPONSE_REGULATORY"/>
    <property type="match status" value="1"/>
</dbReference>
<name>A0A7J7NAC4_9MAGN</name>
<protein>
    <recommendedName>
        <fullName evidence="4">Response regulatory domain-containing protein</fullName>
    </recommendedName>
</protein>
<dbReference type="Gene3D" id="1.10.287.130">
    <property type="match status" value="1"/>
</dbReference>
<dbReference type="GO" id="GO:0005783">
    <property type="term" value="C:endoplasmic reticulum"/>
    <property type="evidence" value="ECO:0007669"/>
    <property type="project" value="TreeGrafter"/>
</dbReference>
<evidence type="ECO:0000256" key="2">
    <source>
        <dbReference type="SAM" id="Coils"/>
    </source>
</evidence>
<evidence type="ECO:0000256" key="1">
    <source>
        <dbReference type="PROSITE-ProRule" id="PRU00169"/>
    </source>
</evidence>
<dbReference type="SUPFAM" id="SSF52172">
    <property type="entry name" value="CheY-like"/>
    <property type="match status" value="1"/>
</dbReference>
<sequence length="485" mass="54155">MDARSMHESNMTVTAGDGDSPSSSPIVGGKRGRSRGPTMQPNGEKKFVSANYLGQPNKGDQNHHDLVTTLGVQTRTHIPIIYADIKAVPRDNIKNIMKHLEGSFDMPDISREYLRNRIVAVWRNFKSDLYTKLLQFCCVSVLPSGTTRVWIYDELEIVKVVADQVAVAVSHAAILEESQLMREKLVEKNRQLQHARKEAMMASQARSSFQKVMSKRMRRPMHSISGLSVTFRASAVTENDQRWAMWRPNSSKGYAYIKFETGVHSTGSQFEPSALSAHNTGRKYSSGGVEGGLSFTMCKKLVQMMQGNIWVVPNYRGLAQTMTFILRFQLQPASLGLGGFFEPGGSSEHPLSKSLFRNLQVILADDDGVNKLVTKKLLEKLGCRVIAVSSGYECLSALGNVGSSFQIDIFDLHIPEKDGFKVAMRVQKFRSRSWPLIIALTASEDEDVWEKCMQVGMNGLIRKPVLLQGMADELRRVIQHVNKSV</sequence>
<keyword evidence="2" id="KW-0175">Coiled coil</keyword>
<comment type="caution">
    <text evidence="5">The sequence shown here is derived from an EMBL/GenBank/DDBJ whole genome shotgun (WGS) entry which is preliminary data.</text>
</comment>
<evidence type="ECO:0000313" key="6">
    <source>
        <dbReference type="Proteomes" id="UP000541444"/>
    </source>
</evidence>
<dbReference type="EMBL" id="JACGCM010000963">
    <property type="protein sequence ID" value="KAF6163818.1"/>
    <property type="molecule type" value="Genomic_DNA"/>
</dbReference>
<dbReference type="InterPro" id="IPR011006">
    <property type="entry name" value="CheY-like_superfamily"/>
</dbReference>
<dbReference type="GO" id="GO:0016301">
    <property type="term" value="F:kinase activity"/>
    <property type="evidence" value="ECO:0007669"/>
    <property type="project" value="UniProtKB-KW"/>
</dbReference>
<feature type="region of interest" description="Disordered" evidence="3">
    <location>
        <begin position="1"/>
        <end position="44"/>
    </location>
</feature>
<dbReference type="OrthoDB" id="1684426at2759"/>
<accession>A0A7J7NAC4</accession>
<proteinExistence type="predicted"/>
<dbReference type="GO" id="GO:0046872">
    <property type="term" value="F:metal ion binding"/>
    <property type="evidence" value="ECO:0007669"/>
    <property type="project" value="UniProtKB-KW"/>
</dbReference>
<dbReference type="PANTHER" id="PTHR24423">
    <property type="entry name" value="TWO-COMPONENT SENSOR HISTIDINE KINASE"/>
    <property type="match status" value="1"/>
</dbReference>
<feature type="coiled-coil region" evidence="2">
    <location>
        <begin position="175"/>
        <end position="202"/>
    </location>
</feature>
<dbReference type="AlphaFoldDB" id="A0A7J7NAC4"/>
<keyword evidence="6" id="KW-1185">Reference proteome</keyword>
<dbReference type="PANTHER" id="PTHR24423:SF633">
    <property type="entry name" value="ETHYLENE RECEPTOR 2"/>
    <property type="match status" value="1"/>
</dbReference>
<reference evidence="5 6" key="1">
    <citation type="journal article" date="2020" name="IScience">
        <title>Genome Sequencing of the Endangered Kingdonia uniflora (Circaeasteraceae, Ranunculales) Reveals Potential Mechanisms of Evolutionary Specialization.</title>
        <authorList>
            <person name="Sun Y."/>
            <person name="Deng T."/>
            <person name="Zhang A."/>
            <person name="Moore M.J."/>
            <person name="Landis J.B."/>
            <person name="Lin N."/>
            <person name="Zhang H."/>
            <person name="Zhang X."/>
            <person name="Huang J."/>
            <person name="Zhang X."/>
            <person name="Sun H."/>
            <person name="Wang H."/>
        </authorList>
    </citation>
    <scope>NUCLEOTIDE SEQUENCE [LARGE SCALE GENOMIC DNA]</scope>
    <source>
        <strain evidence="5">TB1705</strain>
        <tissue evidence="5">Leaf</tissue>
    </source>
</reference>
<dbReference type="Gene3D" id="3.40.50.2300">
    <property type="match status" value="1"/>
</dbReference>
<keyword evidence="1" id="KW-0597">Phosphoprotein</keyword>
<dbReference type="SMART" id="SM00448">
    <property type="entry name" value="REC"/>
    <property type="match status" value="1"/>
</dbReference>
<dbReference type="GO" id="GO:0051740">
    <property type="term" value="F:ethylene binding"/>
    <property type="evidence" value="ECO:0007669"/>
    <property type="project" value="TreeGrafter"/>
</dbReference>
<dbReference type="InterPro" id="IPR001789">
    <property type="entry name" value="Sig_transdc_resp-reg_receiver"/>
</dbReference>
<dbReference type="Proteomes" id="UP000541444">
    <property type="component" value="Unassembled WGS sequence"/>
</dbReference>
<gene>
    <name evidence="5" type="ORF">GIB67_016158</name>
</gene>
<evidence type="ECO:0000256" key="3">
    <source>
        <dbReference type="SAM" id="MobiDB-lite"/>
    </source>
</evidence>
<dbReference type="CDD" id="cd19933">
    <property type="entry name" value="REC_ETR-like"/>
    <property type="match status" value="1"/>
</dbReference>
<dbReference type="FunFam" id="3.40.50.2300:FF:000240">
    <property type="entry name" value="Ethylene receptor"/>
    <property type="match status" value="1"/>
</dbReference>
<feature type="domain" description="Response regulatory" evidence="4">
    <location>
        <begin position="360"/>
        <end position="478"/>
    </location>
</feature>
<evidence type="ECO:0000313" key="5">
    <source>
        <dbReference type="EMBL" id="KAF6163818.1"/>
    </source>
</evidence>
<evidence type="ECO:0000259" key="4">
    <source>
        <dbReference type="PROSITE" id="PS50110"/>
    </source>
</evidence>